<accession>A0A3A4AT89</accession>
<dbReference type="GO" id="GO:0005524">
    <property type="term" value="F:ATP binding"/>
    <property type="evidence" value="ECO:0007669"/>
    <property type="project" value="UniProtKB-UniRule"/>
</dbReference>
<evidence type="ECO:0000256" key="8">
    <source>
        <dbReference type="SAM" id="MobiDB-lite"/>
    </source>
</evidence>
<evidence type="ECO:0000256" key="5">
    <source>
        <dbReference type="ARBA" id="ARBA00022777"/>
    </source>
</evidence>
<comment type="caution">
    <text evidence="10">The sequence shown here is derived from an EMBL/GenBank/DDBJ whole genome shotgun (WGS) entry which is preliminary data.</text>
</comment>
<dbReference type="RefSeq" id="WP_119926832.1">
    <property type="nucleotide sequence ID" value="NZ_QZEY01000004.1"/>
</dbReference>
<dbReference type="AlphaFoldDB" id="A0A3A4AT89"/>
<feature type="domain" description="Protein kinase" evidence="9">
    <location>
        <begin position="13"/>
        <end position="339"/>
    </location>
</feature>
<dbReference type="CDD" id="cd14014">
    <property type="entry name" value="STKc_PknB_like"/>
    <property type="match status" value="1"/>
</dbReference>
<evidence type="ECO:0000256" key="7">
    <source>
        <dbReference type="PROSITE-ProRule" id="PRU10141"/>
    </source>
</evidence>
<dbReference type="PANTHER" id="PTHR43289">
    <property type="entry name" value="MITOGEN-ACTIVATED PROTEIN KINASE KINASE KINASE 20-RELATED"/>
    <property type="match status" value="1"/>
</dbReference>
<dbReference type="OrthoDB" id="9801841at2"/>
<evidence type="ECO:0000256" key="1">
    <source>
        <dbReference type="ARBA" id="ARBA00012513"/>
    </source>
</evidence>
<dbReference type="SMART" id="SM00220">
    <property type="entry name" value="S_TKc"/>
    <property type="match status" value="1"/>
</dbReference>
<feature type="region of interest" description="Disordered" evidence="8">
    <location>
        <begin position="385"/>
        <end position="477"/>
    </location>
</feature>
<gene>
    <name evidence="10" type="ORF">D5H75_13770</name>
</gene>
<dbReference type="EC" id="2.7.11.1" evidence="1"/>
<dbReference type="Gene3D" id="3.30.200.20">
    <property type="entry name" value="Phosphorylase Kinase, domain 1"/>
    <property type="match status" value="1"/>
</dbReference>
<evidence type="ECO:0000259" key="9">
    <source>
        <dbReference type="PROSITE" id="PS50011"/>
    </source>
</evidence>
<evidence type="ECO:0000313" key="11">
    <source>
        <dbReference type="Proteomes" id="UP000265768"/>
    </source>
</evidence>
<evidence type="ECO:0000313" key="10">
    <source>
        <dbReference type="EMBL" id="RJL32583.1"/>
    </source>
</evidence>
<dbReference type="EMBL" id="QZEY01000004">
    <property type="protein sequence ID" value="RJL32583.1"/>
    <property type="molecule type" value="Genomic_DNA"/>
</dbReference>
<dbReference type="PROSITE" id="PS50011">
    <property type="entry name" value="PROTEIN_KINASE_DOM"/>
    <property type="match status" value="1"/>
</dbReference>
<dbReference type="InterPro" id="IPR000719">
    <property type="entry name" value="Prot_kinase_dom"/>
</dbReference>
<evidence type="ECO:0000256" key="3">
    <source>
        <dbReference type="ARBA" id="ARBA00022679"/>
    </source>
</evidence>
<dbReference type="Gene3D" id="1.10.510.10">
    <property type="entry name" value="Transferase(Phosphotransferase) domain 1"/>
    <property type="match status" value="1"/>
</dbReference>
<evidence type="ECO:0000256" key="4">
    <source>
        <dbReference type="ARBA" id="ARBA00022741"/>
    </source>
</evidence>
<protein>
    <recommendedName>
        <fullName evidence="1">non-specific serine/threonine protein kinase</fullName>
        <ecNumber evidence="1">2.7.11.1</ecNumber>
    </recommendedName>
</protein>
<keyword evidence="4 7" id="KW-0547">Nucleotide-binding</keyword>
<sequence>MPGPEGPLLAGRYRLVGRLGRGGMGVVWRARDEMLRRDVAVKEVLLAEGQGGEEREERLRRTLREARAAAGLNHPGIVTVHDVVEEDGRPWIVMELIEGPSLDGLIAERGPLPERRAAAILLQVLEALRAAHAAGVLHRDVKPANVLLSDPRRARAAGLHPGHRPPGTRPAGPQAYGPATGLRESPTGSPHTAHASTAAAGMTGMAGGAGPDHGAEGRERVVLTDFGIALAEYDSTLTGPGSAVGSLEYMAPEQFSGGRESPASDLWALGVTLYKAVEGVGPFHRANPTATVGAILSQPPRPPLRAALLWPVIDGLLRKNPAERLPADAVTRLLAQVAYGEPPAPARRARSRRGLVIAAGALAVAVAASAAVLLARGVIPWPGAARSPSPGPTAAGGHSPAQGTPAPGTSGQGTSAPSSAAARPSGASDSGPAPPGAVPPGFTRFEKPGRFSLAVPAGWRKKDASTNQETSVEWRGPEGSDQRLWTVQVIAQPLGLLESADPRQILGSTREGFERKGAIETLRFREIGGEIPGAEWEAVISQSGTGKKAHVYSRLLVIDRRAAVLLFTAPHEDWPRAASHLAAFTGTFTL</sequence>
<evidence type="ECO:0000256" key="6">
    <source>
        <dbReference type="ARBA" id="ARBA00022840"/>
    </source>
</evidence>
<dbReference type="InterPro" id="IPR011009">
    <property type="entry name" value="Kinase-like_dom_sf"/>
</dbReference>
<keyword evidence="6 7" id="KW-0067">ATP-binding</keyword>
<dbReference type="InterPro" id="IPR008271">
    <property type="entry name" value="Ser/Thr_kinase_AS"/>
</dbReference>
<keyword evidence="3" id="KW-0808">Transferase</keyword>
<feature type="region of interest" description="Disordered" evidence="8">
    <location>
        <begin position="156"/>
        <end position="195"/>
    </location>
</feature>
<reference evidence="10 11" key="1">
    <citation type="submission" date="2018-09" db="EMBL/GenBank/DDBJ databases">
        <title>YIM 75507 draft genome.</title>
        <authorList>
            <person name="Tang S."/>
            <person name="Feng Y."/>
        </authorList>
    </citation>
    <scope>NUCLEOTIDE SEQUENCE [LARGE SCALE GENOMIC DNA]</scope>
    <source>
        <strain evidence="10 11">YIM 75507</strain>
    </source>
</reference>
<dbReference type="SUPFAM" id="SSF56112">
    <property type="entry name" value="Protein kinase-like (PK-like)"/>
    <property type="match status" value="1"/>
</dbReference>
<dbReference type="Pfam" id="PF00069">
    <property type="entry name" value="Pkinase"/>
    <property type="match status" value="2"/>
</dbReference>
<name>A0A3A4AT89_9ACTN</name>
<proteinExistence type="predicted"/>
<dbReference type="PROSITE" id="PS00107">
    <property type="entry name" value="PROTEIN_KINASE_ATP"/>
    <property type="match status" value="1"/>
</dbReference>
<keyword evidence="5 10" id="KW-0418">Kinase</keyword>
<dbReference type="PANTHER" id="PTHR43289:SF6">
    <property type="entry name" value="SERINE_THREONINE-PROTEIN KINASE NEKL-3"/>
    <property type="match status" value="1"/>
</dbReference>
<evidence type="ECO:0000256" key="2">
    <source>
        <dbReference type="ARBA" id="ARBA00022527"/>
    </source>
</evidence>
<feature type="compositionally biased region" description="Low complexity" evidence="8">
    <location>
        <begin position="415"/>
        <end position="431"/>
    </location>
</feature>
<feature type="binding site" evidence="7">
    <location>
        <position position="42"/>
    </location>
    <ligand>
        <name>ATP</name>
        <dbReference type="ChEBI" id="CHEBI:30616"/>
    </ligand>
</feature>
<organism evidence="10 11">
    <name type="scientific">Bailinhaonella thermotolerans</name>
    <dbReference type="NCBI Taxonomy" id="1070861"/>
    <lineage>
        <taxon>Bacteria</taxon>
        <taxon>Bacillati</taxon>
        <taxon>Actinomycetota</taxon>
        <taxon>Actinomycetes</taxon>
        <taxon>Streptosporangiales</taxon>
        <taxon>Streptosporangiaceae</taxon>
        <taxon>Bailinhaonella</taxon>
    </lineage>
</organism>
<dbReference type="PROSITE" id="PS00108">
    <property type="entry name" value="PROTEIN_KINASE_ST"/>
    <property type="match status" value="1"/>
</dbReference>
<keyword evidence="2 10" id="KW-0723">Serine/threonine-protein kinase</keyword>
<dbReference type="InterPro" id="IPR017441">
    <property type="entry name" value="Protein_kinase_ATP_BS"/>
</dbReference>
<keyword evidence="11" id="KW-1185">Reference proteome</keyword>
<dbReference type="Proteomes" id="UP000265768">
    <property type="component" value="Unassembled WGS sequence"/>
</dbReference>
<dbReference type="GO" id="GO:0004674">
    <property type="term" value="F:protein serine/threonine kinase activity"/>
    <property type="evidence" value="ECO:0007669"/>
    <property type="project" value="UniProtKB-KW"/>
</dbReference>